<dbReference type="Pfam" id="PF00027">
    <property type="entry name" value="cNMP_binding"/>
    <property type="match status" value="1"/>
</dbReference>
<dbReference type="CDD" id="cd00092">
    <property type="entry name" value="HTH_CRP"/>
    <property type="match status" value="1"/>
</dbReference>
<dbReference type="Gene3D" id="1.10.10.10">
    <property type="entry name" value="Winged helix-like DNA-binding domain superfamily/Winged helix DNA-binding domain"/>
    <property type="match status" value="1"/>
</dbReference>
<keyword evidence="1" id="KW-0805">Transcription regulation</keyword>
<feature type="domain" description="Cyclic nucleotide-binding" evidence="4">
    <location>
        <begin position="14"/>
        <end position="83"/>
    </location>
</feature>
<evidence type="ECO:0000313" key="6">
    <source>
        <dbReference type="EMBL" id="TXC69248.1"/>
    </source>
</evidence>
<evidence type="ECO:0000256" key="3">
    <source>
        <dbReference type="ARBA" id="ARBA00023163"/>
    </source>
</evidence>
<dbReference type="GO" id="GO:0005829">
    <property type="term" value="C:cytosol"/>
    <property type="evidence" value="ECO:0007669"/>
    <property type="project" value="TreeGrafter"/>
</dbReference>
<dbReference type="Proteomes" id="UP000321129">
    <property type="component" value="Unassembled WGS sequence"/>
</dbReference>
<evidence type="ECO:0000256" key="1">
    <source>
        <dbReference type="ARBA" id="ARBA00023015"/>
    </source>
</evidence>
<feature type="domain" description="HTH crp-type" evidence="5">
    <location>
        <begin position="145"/>
        <end position="213"/>
    </location>
</feature>
<dbReference type="PANTHER" id="PTHR24567">
    <property type="entry name" value="CRP FAMILY TRANSCRIPTIONAL REGULATORY PROTEIN"/>
    <property type="match status" value="1"/>
</dbReference>
<dbReference type="InterPro" id="IPR036388">
    <property type="entry name" value="WH-like_DNA-bd_sf"/>
</dbReference>
<dbReference type="RefSeq" id="WP_147123202.1">
    <property type="nucleotide sequence ID" value="NZ_VOPY01000002.1"/>
</dbReference>
<protein>
    <submittedName>
        <fullName evidence="6">Crp/Fnr family transcriptional regulator</fullName>
    </submittedName>
</protein>
<dbReference type="PRINTS" id="PR00034">
    <property type="entry name" value="HTHCRP"/>
</dbReference>
<dbReference type="CDD" id="cd00038">
    <property type="entry name" value="CAP_ED"/>
    <property type="match status" value="1"/>
</dbReference>
<keyword evidence="2" id="KW-0238">DNA-binding</keyword>
<dbReference type="SMART" id="SM00100">
    <property type="entry name" value="cNMP"/>
    <property type="match status" value="1"/>
</dbReference>
<comment type="caution">
    <text evidence="6">The sequence shown here is derived from an EMBL/GenBank/DDBJ whole genome shotgun (WGS) entry which is preliminary data.</text>
</comment>
<name>A0A5C6UBN7_9SPHN</name>
<dbReference type="AlphaFoldDB" id="A0A5C6UBN7"/>
<reference evidence="6 7" key="1">
    <citation type="submission" date="2019-08" db="EMBL/GenBank/DDBJ databases">
        <title>Sphingorhabdus soil sp. nov., isolated from arctic soil.</title>
        <authorList>
            <person name="Liu Y."/>
        </authorList>
    </citation>
    <scope>NUCLEOTIDE SEQUENCE [LARGE SCALE GENOMIC DNA]</scope>
    <source>
        <strain evidence="6 7">D-2Q-5-6</strain>
    </source>
</reference>
<dbReference type="PROSITE" id="PS50042">
    <property type="entry name" value="CNMP_BINDING_3"/>
    <property type="match status" value="1"/>
</dbReference>
<dbReference type="SUPFAM" id="SSF46785">
    <property type="entry name" value="Winged helix' DNA-binding domain"/>
    <property type="match status" value="1"/>
</dbReference>
<dbReference type="GO" id="GO:0003677">
    <property type="term" value="F:DNA binding"/>
    <property type="evidence" value="ECO:0007669"/>
    <property type="project" value="UniProtKB-KW"/>
</dbReference>
<dbReference type="EMBL" id="VOPY01000002">
    <property type="protein sequence ID" value="TXC69248.1"/>
    <property type="molecule type" value="Genomic_DNA"/>
</dbReference>
<dbReference type="InterPro" id="IPR018490">
    <property type="entry name" value="cNMP-bd_dom_sf"/>
</dbReference>
<dbReference type="Gene3D" id="2.60.120.10">
    <property type="entry name" value="Jelly Rolls"/>
    <property type="match status" value="1"/>
</dbReference>
<evidence type="ECO:0000259" key="5">
    <source>
        <dbReference type="PROSITE" id="PS51063"/>
    </source>
</evidence>
<dbReference type="PROSITE" id="PS51063">
    <property type="entry name" value="HTH_CRP_2"/>
    <property type="match status" value="1"/>
</dbReference>
<proteinExistence type="predicted"/>
<dbReference type="InterPro" id="IPR036390">
    <property type="entry name" value="WH_DNA-bd_sf"/>
</dbReference>
<dbReference type="PANTHER" id="PTHR24567:SF75">
    <property type="entry name" value="FUMARATE AND NITRATE REDUCTION REGULATORY PROTEIN"/>
    <property type="match status" value="1"/>
</dbReference>
<evidence type="ECO:0000259" key="4">
    <source>
        <dbReference type="PROSITE" id="PS50042"/>
    </source>
</evidence>
<gene>
    <name evidence="6" type="ORF">FSZ31_10080</name>
</gene>
<evidence type="ECO:0000256" key="2">
    <source>
        <dbReference type="ARBA" id="ARBA00023125"/>
    </source>
</evidence>
<dbReference type="GO" id="GO:0003700">
    <property type="term" value="F:DNA-binding transcription factor activity"/>
    <property type="evidence" value="ECO:0007669"/>
    <property type="project" value="TreeGrafter"/>
</dbReference>
<dbReference type="Pfam" id="PF13545">
    <property type="entry name" value="HTH_Crp_2"/>
    <property type="match status" value="1"/>
</dbReference>
<dbReference type="InterPro" id="IPR050397">
    <property type="entry name" value="Env_Response_Regulators"/>
</dbReference>
<keyword evidence="3" id="KW-0804">Transcription</keyword>
<accession>A0A5C6UBN7</accession>
<dbReference type="InterPro" id="IPR012318">
    <property type="entry name" value="HTH_CRP"/>
</dbReference>
<sequence>MLPCNTCLIRSRAICGALNGDELAALNAIGRTRVLKAGEPLMWEGAESLVVANVVEGVLKVTKSLDDGREQIVGILCPADFIGRPFSAVSHQSVVALSDARICVFARGAFETFSGSHPQLQTKILERTFSELDLARDWMLLLSRKSASERVATFILEMSHRLVDHGCAGGKGPIDDLRLPFGRRQIADILGMTIETVSRQLTTLKARGLIALP</sequence>
<dbReference type="InterPro" id="IPR014710">
    <property type="entry name" value="RmlC-like_jellyroll"/>
</dbReference>
<dbReference type="InterPro" id="IPR000595">
    <property type="entry name" value="cNMP-bd_dom"/>
</dbReference>
<dbReference type="OrthoDB" id="667966at2"/>
<dbReference type="SUPFAM" id="SSF51206">
    <property type="entry name" value="cAMP-binding domain-like"/>
    <property type="match status" value="1"/>
</dbReference>
<keyword evidence="7" id="KW-1185">Reference proteome</keyword>
<evidence type="ECO:0000313" key="7">
    <source>
        <dbReference type="Proteomes" id="UP000321129"/>
    </source>
</evidence>
<organism evidence="6 7">
    <name type="scientific">Flavisphingopyxis soli</name>
    <dbReference type="NCBI Taxonomy" id="2601267"/>
    <lineage>
        <taxon>Bacteria</taxon>
        <taxon>Pseudomonadati</taxon>
        <taxon>Pseudomonadota</taxon>
        <taxon>Alphaproteobacteria</taxon>
        <taxon>Sphingomonadales</taxon>
        <taxon>Sphingopyxidaceae</taxon>
        <taxon>Flavisphingopyxis</taxon>
    </lineage>
</organism>